<dbReference type="Proteomes" id="UP000075880">
    <property type="component" value="Unassembled WGS sequence"/>
</dbReference>
<evidence type="ECO:0000256" key="1">
    <source>
        <dbReference type="SAM" id="MobiDB-lite"/>
    </source>
</evidence>
<feature type="compositionally biased region" description="Low complexity" evidence="1">
    <location>
        <begin position="213"/>
        <end position="223"/>
    </location>
</feature>
<proteinExistence type="predicted"/>
<sequence length="223" mass="25328">MHHRVPVVRCCYVCRCRSRRVASAATRVSVAICVRLPYRCGIAFVSRFLTVTYICCFTDGPESYGKYKRMHLLNNLQNCTPCLKQQDSLSRPERNGPAHWLRTVLNRLISHISRHARSCFVHKSLSMPNLQSNQLQHHLPVGQHPLNVSKASAASHNSAELLDRSTTMRTLLPMYALPTDSENKSNTNGNDGAITHRADVDQCDRNQHLGTEHQQQQQHHQQS</sequence>
<accession>A0AAG5DQR3</accession>
<feature type="region of interest" description="Disordered" evidence="1">
    <location>
        <begin position="202"/>
        <end position="223"/>
    </location>
</feature>
<dbReference type="AlphaFoldDB" id="A0AAG5DQR3"/>
<reference evidence="2" key="1">
    <citation type="submission" date="2024-04" db="UniProtKB">
        <authorList>
            <consortium name="EnsemblMetazoa"/>
        </authorList>
    </citation>
    <scope>IDENTIFICATION</scope>
    <source>
        <strain evidence="2">EBRO</strain>
    </source>
</reference>
<feature type="compositionally biased region" description="Basic and acidic residues" evidence="1">
    <location>
        <begin position="202"/>
        <end position="211"/>
    </location>
</feature>
<protein>
    <submittedName>
        <fullName evidence="2">Uncharacterized protein</fullName>
    </submittedName>
</protein>
<evidence type="ECO:0000313" key="2">
    <source>
        <dbReference type="EnsemblMetazoa" id="ENSAATROPP012978"/>
    </source>
</evidence>
<name>A0AAG5DQR3_ANOAO</name>
<feature type="region of interest" description="Disordered" evidence="1">
    <location>
        <begin position="176"/>
        <end position="195"/>
    </location>
</feature>
<organism evidence="2 3">
    <name type="scientific">Anopheles atroparvus</name>
    <name type="common">European mosquito</name>
    <dbReference type="NCBI Taxonomy" id="41427"/>
    <lineage>
        <taxon>Eukaryota</taxon>
        <taxon>Metazoa</taxon>
        <taxon>Ecdysozoa</taxon>
        <taxon>Arthropoda</taxon>
        <taxon>Hexapoda</taxon>
        <taxon>Insecta</taxon>
        <taxon>Pterygota</taxon>
        <taxon>Neoptera</taxon>
        <taxon>Endopterygota</taxon>
        <taxon>Diptera</taxon>
        <taxon>Nematocera</taxon>
        <taxon>Culicoidea</taxon>
        <taxon>Culicidae</taxon>
        <taxon>Anophelinae</taxon>
        <taxon>Anopheles</taxon>
    </lineage>
</organism>
<evidence type="ECO:0000313" key="3">
    <source>
        <dbReference type="Proteomes" id="UP000075880"/>
    </source>
</evidence>
<dbReference type="EnsemblMetazoa" id="ENSAATROPT014238">
    <property type="protein sequence ID" value="ENSAATROPP012978"/>
    <property type="gene ID" value="ENSAATROPG011550"/>
</dbReference>
<keyword evidence="3" id="KW-1185">Reference proteome</keyword>